<gene>
    <name evidence="2" type="ORF">ACFONJ_06390</name>
</gene>
<protein>
    <recommendedName>
        <fullName evidence="4">DUF304 domain-containing protein</fullName>
    </recommendedName>
</protein>
<evidence type="ECO:0000256" key="1">
    <source>
        <dbReference type="SAM" id="Phobius"/>
    </source>
</evidence>
<dbReference type="EMBL" id="JBHRYO010000002">
    <property type="protein sequence ID" value="MFC3755589.1"/>
    <property type="molecule type" value="Genomic_DNA"/>
</dbReference>
<feature type="transmembrane region" description="Helical" evidence="1">
    <location>
        <begin position="45"/>
        <end position="71"/>
    </location>
</feature>
<sequence length="169" mass="19829">MEMSAIIKVKNRTNWLVTFITTLALIILLFIILIVIPLGSAEKTYLLSALSYILNVIPFIAFFILFFYVWLWNTFGKVILNIEPDSITITYKNKLFTKPKTFDKQEITKIKTIDLRMEKYKFGVRYHFSWIGATSSVVLADRNGETRIVDWITEKEADEITDKIKKVWY</sequence>
<evidence type="ECO:0008006" key="4">
    <source>
        <dbReference type="Google" id="ProtNLM"/>
    </source>
</evidence>
<comment type="caution">
    <text evidence="2">The sequence shown here is derived from an EMBL/GenBank/DDBJ whole genome shotgun (WGS) entry which is preliminary data.</text>
</comment>
<reference evidence="3" key="1">
    <citation type="journal article" date="2019" name="Int. J. Syst. Evol. Microbiol.">
        <title>The Global Catalogue of Microorganisms (GCM) 10K type strain sequencing project: providing services to taxonomists for standard genome sequencing and annotation.</title>
        <authorList>
            <consortium name="The Broad Institute Genomics Platform"/>
            <consortium name="The Broad Institute Genome Sequencing Center for Infectious Disease"/>
            <person name="Wu L."/>
            <person name="Ma J."/>
        </authorList>
    </citation>
    <scope>NUCLEOTIDE SEQUENCE [LARGE SCALE GENOMIC DNA]</scope>
    <source>
        <strain evidence="3">CECT 7798</strain>
    </source>
</reference>
<keyword evidence="1" id="KW-0812">Transmembrane</keyword>
<dbReference type="RefSeq" id="WP_290295626.1">
    <property type="nucleotide sequence ID" value="NZ_JAUFQR010000001.1"/>
</dbReference>
<keyword evidence="1" id="KW-0472">Membrane</keyword>
<keyword evidence="1" id="KW-1133">Transmembrane helix</keyword>
<evidence type="ECO:0000313" key="2">
    <source>
        <dbReference type="EMBL" id="MFC3755589.1"/>
    </source>
</evidence>
<accession>A0ABV7XUW9</accession>
<name>A0ABV7XUW9_9FLAO</name>
<keyword evidence="3" id="KW-1185">Reference proteome</keyword>
<organism evidence="2 3">
    <name type="scientific">Chryseobacterium tructae</name>
    <dbReference type="NCBI Taxonomy" id="1037380"/>
    <lineage>
        <taxon>Bacteria</taxon>
        <taxon>Pseudomonadati</taxon>
        <taxon>Bacteroidota</taxon>
        <taxon>Flavobacteriia</taxon>
        <taxon>Flavobacteriales</taxon>
        <taxon>Weeksellaceae</taxon>
        <taxon>Chryseobacterium group</taxon>
        <taxon>Chryseobacterium</taxon>
    </lineage>
</organism>
<feature type="transmembrane region" description="Helical" evidence="1">
    <location>
        <begin position="15"/>
        <end position="39"/>
    </location>
</feature>
<dbReference type="Proteomes" id="UP001595735">
    <property type="component" value="Unassembled WGS sequence"/>
</dbReference>
<proteinExistence type="predicted"/>
<evidence type="ECO:0000313" key="3">
    <source>
        <dbReference type="Proteomes" id="UP001595735"/>
    </source>
</evidence>